<dbReference type="RefSeq" id="WP_099439431.1">
    <property type="nucleotide sequence ID" value="NZ_CP024091.1"/>
</dbReference>
<dbReference type="KEGG" id="pgs:CPT03_14025"/>
<accession>A0A2D1U7F4</accession>
<reference evidence="1 2" key="1">
    <citation type="submission" date="2017-10" db="EMBL/GenBank/DDBJ databases">
        <title>Whole genome of Pedobacter ginsengisoli T01R-27 isolated from tomato rhizosphere.</title>
        <authorList>
            <person name="Weon H.-Y."/>
            <person name="Lee S.A."/>
            <person name="Sang M.K."/>
            <person name="Song J."/>
        </authorList>
    </citation>
    <scope>NUCLEOTIDE SEQUENCE [LARGE SCALE GENOMIC DNA]</scope>
    <source>
        <strain evidence="1 2">T01R-27</strain>
    </source>
</reference>
<keyword evidence="2" id="KW-1185">Reference proteome</keyword>
<dbReference type="EMBL" id="CP024091">
    <property type="protein sequence ID" value="ATP57510.1"/>
    <property type="molecule type" value="Genomic_DNA"/>
</dbReference>
<proteinExistence type="predicted"/>
<evidence type="ECO:0000313" key="1">
    <source>
        <dbReference type="EMBL" id="ATP57510.1"/>
    </source>
</evidence>
<protein>
    <submittedName>
        <fullName evidence="1">Uncharacterized protein</fullName>
    </submittedName>
</protein>
<evidence type="ECO:0000313" key="2">
    <source>
        <dbReference type="Proteomes" id="UP000223749"/>
    </source>
</evidence>
<organism evidence="1 2">
    <name type="scientific">Pedobacter ginsengisoli</name>
    <dbReference type="NCBI Taxonomy" id="363852"/>
    <lineage>
        <taxon>Bacteria</taxon>
        <taxon>Pseudomonadati</taxon>
        <taxon>Bacteroidota</taxon>
        <taxon>Sphingobacteriia</taxon>
        <taxon>Sphingobacteriales</taxon>
        <taxon>Sphingobacteriaceae</taxon>
        <taxon>Pedobacter</taxon>
    </lineage>
</organism>
<sequence>MPVETLAAHNSLTIEKPKTVTVAPGPHSLNRRTDLHASFVRPGGGGGGVDFSITNGYYIFGNGGRTIPAGTTSIVISNHGVETVKISWV</sequence>
<dbReference type="Proteomes" id="UP000223749">
    <property type="component" value="Chromosome"/>
</dbReference>
<dbReference type="AlphaFoldDB" id="A0A2D1U7F4"/>
<dbReference type="OrthoDB" id="770360at2"/>
<name>A0A2D1U7F4_9SPHI</name>
<gene>
    <name evidence="1" type="ORF">CPT03_14025</name>
</gene>